<accession>A0A6A6UF65</accession>
<organism evidence="2 3">
    <name type="scientific">Microthyrium microscopicum</name>
    <dbReference type="NCBI Taxonomy" id="703497"/>
    <lineage>
        <taxon>Eukaryota</taxon>
        <taxon>Fungi</taxon>
        <taxon>Dikarya</taxon>
        <taxon>Ascomycota</taxon>
        <taxon>Pezizomycotina</taxon>
        <taxon>Dothideomycetes</taxon>
        <taxon>Dothideomycetes incertae sedis</taxon>
        <taxon>Microthyriales</taxon>
        <taxon>Microthyriaceae</taxon>
        <taxon>Microthyrium</taxon>
    </lineage>
</organism>
<dbReference type="PANTHER" id="PTHR33112:SF10">
    <property type="entry name" value="TOL"/>
    <property type="match status" value="1"/>
</dbReference>
<dbReference type="Proteomes" id="UP000799302">
    <property type="component" value="Unassembled WGS sequence"/>
</dbReference>
<proteinExistence type="predicted"/>
<dbReference type="InterPro" id="IPR010730">
    <property type="entry name" value="HET"/>
</dbReference>
<dbReference type="InterPro" id="IPR000719">
    <property type="entry name" value="Prot_kinase_dom"/>
</dbReference>
<name>A0A6A6UF65_9PEZI</name>
<dbReference type="Gene3D" id="1.10.510.10">
    <property type="entry name" value="Transferase(Phosphotransferase) domain 1"/>
    <property type="match status" value="2"/>
</dbReference>
<dbReference type="Pfam" id="PF00069">
    <property type="entry name" value="Pkinase"/>
    <property type="match status" value="2"/>
</dbReference>
<gene>
    <name evidence="2" type="ORF">BT63DRAFT_425413</name>
</gene>
<dbReference type="InterPro" id="IPR011009">
    <property type="entry name" value="Kinase-like_dom_sf"/>
</dbReference>
<reference evidence="2" key="1">
    <citation type="journal article" date="2020" name="Stud. Mycol.">
        <title>101 Dothideomycetes genomes: a test case for predicting lifestyles and emergence of pathogens.</title>
        <authorList>
            <person name="Haridas S."/>
            <person name="Albert R."/>
            <person name="Binder M."/>
            <person name="Bloem J."/>
            <person name="Labutti K."/>
            <person name="Salamov A."/>
            <person name="Andreopoulos B."/>
            <person name="Baker S."/>
            <person name="Barry K."/>
            <person name="Bills G."/>
            <person name="Bluhm B."/>
            <person name="Cannon C."/>
            <person name="Castanera R."/>
            <person name="Culley D."/>
            <person name="Daum C."/>
            <person name="Ezra D."/>
            <person name="Gonzalez J."/>
            <person name="Henrissat B."/>
            <person name="Kuo A."/>
            <person name="Liang C."/>
            <person name="Lipzen A."/>
            <person name="Lutzoni F."/>
            <person name="Magnuson J."/>
            <person name="Mondo S."/>
            <person name="Nolan M."/>
            <person name="Ohm R."/>
            <person name="Pangilinan J."/>
            <person name="Park H.-J."/>
            <person name="Ramirez L."/>
            <person name="Alfaro M."/>
            <person name="Sun H."/>
            <person name="Tritt A."/>
            <person name="Yoshinaga Y."/>
            <person name="Zwiers L.-H."/>
            <person name="Turgeon B."/>
            <person name="Goodwin S."/>
            <person name="Spatafora J."/>
            <person name="Crous P."/>
            <person name="Grigoriev I."/>
        </authorList>
    </citation>
    <scope>NUCLEOTIDE SEQUENCE</scope>
    <source>
        <strain evidence="2">CBS 115976</strain>
    </source>
</reference>
<dbReference type="OrthoDB" id="4062651at2759"/>
<keyword evidence="3" id="KW-1185">Reference proteome</keyword>
<dbReference type="GO" id="GO:0004672">
    <property type="term" value="F:protein kinase activity"/>
    <property type="evidence" value="ECO:0007669"/>
    <property type="project" value="InterPro"/>
</dbReference>
<dbReference type="PANTHER" id="PTHR33112">
    <property type="entry name" value="DOMAIN PROTEIN, PUTATIVE-RELATED"/>
    <property type="match status" value="1"/>
</dbReference>
<dbReference type="EMBL" id="MU004235">
    <property type="protein sequence ID" value="KAF2669738.1"/>
    <property type="molecule type" value="Genomic_DNA"/>
</dbReference>
<sequence>MSRNPNEKLKNEAIAEMDKHLLGLYRKDSYFPSEKLDDFVNHDTIKHALPNATNVLTDWIVKQARRTFLITLFALSDPIDLFWAVNCFRKHGFDDSCLPIQNITASETFSQKAHCIRDWANDEFMSDCLLCDGTSSRTLINEVQCICNHSQQLYAFHHECWSLSSVRSFYQEQWHFCLQRFELDVFEPRSIEDDRILPFVLKDSATRRIGGFSEVVQASIPSEFVTNHASEDMNSRNPGRLEIAVKTLKRLPDRSYDIEAEWRREAMANKNINCLGHANIVKCLGAFRQRDEYHLVFEWADSGSLINYWEQNRHPEVNRSNLKEFLLQLRGIADALYQMHNTAIPPRDTRRSQKDSYNDSAIPVIQIDQETHGFPSINIDASEHSLHGNAGDENWRHGDLKPENILVFSPIDQWPGTWKLADFGRAKRHKATTAQRQEVTVERWATRRYEPPDLIIGDGSRSISRLYDIWSLGCVFFEAVIWLLYGYQEVDGLGRTTGGMSVEESPYWTRRGRDGATVSQLISFWMSNIRRKDPDCAENTALGDLLSLVQAKMLVIQLPSDSTEKPGRGYRANVREILKDLDLIIHKADANETYLLTGRPRHNITAPSSGKEFHQNAHPVVIDPIPVESPPRKAKSIYEDLSRNSHVTSHLNTQATYDTVTHISGREISSSDNEITLTLPRWNNFSLIATRMTEEYRHTLGETWFYNDDNAFVQCSLEAIFKDATGGPNDIFPLQSSLLCKECSQFDPICPESYGRRLMSQVRATARRCEFCKLLVQVAQRAGLLMTNPLYLRRQGGLLKINNRSDMALRVCRSAGQRIDSQAYSTPGNELPVGLPILPYPGEELHALILRQWLNECDQHGCVPEQPLGYCPKRLLFVGDELGHPKCRIVETESLGDQRTDLKYIALSHPWGKPEEHEHFKATRRNLPLLLNDIDVNDLPANFLDAITVCMAVGISYLWIDSICILQAADGDEGDFRDEAEHIQDIYSSAYCVIAASSADGTCSGFLTPRNEARLVTLSPIATEGSQRARFYVSDLLDDFQTDVLKSPLSERGWVLQERALARRTMFFTDKQTYFECGKGIRCETLSKLQSDEASFLGDSNFPSYGTRNMKIGAQLFLMTSLFEQYSGLKFTFPPDKPIAISGMEQQLTKNFGIRSCAGVFENHSGMWLLWERASSVDRISRIVFPETNNTSTPPSWSFMSYEGAVSYIAPPSYQISWNRIRLTLPGDGKTLWMYAPEKPAMTARILMLGVEEVEQVKSILNKKLTHAERCQGDTYITFDDPRTLTSIPHTYVILGTFGNTDDPAARHYVLAVQLTDHLAGRPVYERVGVGWLPNWLLDATVESFAFYSIL</sequence>
<dbReference type="Pfam" id="PF06985">
    <property type="entry name" value="HET"/>
    <property type="match status" value="1"/>
</dbReference>
<protein>
    <recommendedName>
        <fullName evidence="1">Protein kinase domain-containing protein</fullName>
    </recommendedName>
</protein>
<evidence type="ECO:0000313" key="3">
    <source>
        <dbReference type="Proteomes" id="UP000799302"/>
    </source>
</evidence>
<dbReference type="SUPFAM" id="SSF56112">
    <property type="entry name" value="Protein kinase-like (PK-like)"/>
    <property type="match status" value="1"/>
</dbReference>
<feature type="domain" description="Protein kinase" evidence="1">
    <location>
        <begin position="201"/>
        <end position="621"/>
    </location>
</feature>
<evidence type="ECO:0000259" key="1">
    <source>
        <dbReference type="PROSITE" id="PS50011"/>
    </source>
</evidence>
<evidence type="ECO:0000313" key="2">
    <source>
        <dbReference type="EMBL" id="KAF2669738.1"/>
    </source>
</evidence>
<dbReference type="SMART" id="SM00220">
    <property type="entry name" value="S_TKc"/>
    <property type="match status" value="1"/>
</dbReference>
<dbReference type="CDD" id="cd00180">
    <property type="entry name" value="PKc"/>
    <property type="match status" value="1"/>
</dbReference>
<dbReference type="PROSITE" id="PS50011">
    <property type="entry name" value="PROTEIN_KINASE_DOM"/>
    <property type="match status" value="1"/>
</dbReference>
<dbReference type="GO" id="GO:0005524">
    <property type="term" value="F:ATP binding"/>
    <property type="evidence" value="ECO:0007669"/>
    <property type="project" value="InterPro"/>
</dbReference>